<evidence type="ECO:0000313" key="2">
    <source>
        <dbReference type="Proteomes" id="UP000269945"/>
    </source>
</evidence>
<reference evidence="1 2" key="1">
    <citation type="submission" date="2018-10" db="EMBL/GenBank/DDBJ databases">
        <authorList>
            <person name="Ekblom R."/>
            <person name="Jareborg N."/>
        </authorList>
    </citation>
    <scope>NUCLEOTIDE SEQUENCE [LARGE SCALE GENOMIC DNA]</scope>
    <source>
        <tissue evidence="1">Muscle</tissue>
    </source>
</reference>
<dbReference type="EMBL" id="CYRY02003669">
    <property type="protein sequence ID" value="VCW68261.1"/>
    <property type="molecule type" value="Genomic_DNA"/>
</dbReference>
<gene>
    <name evidence="1" type="ORF">BN2614_LOCUS3</name>
</gene>
<proteinExistence type="predicted"/>
<accession>A0A9X9LHC1</accession>
<comment type="caution">
    <text evidence="1">The sequence shown here is derived from an EMBL/GenBank/DDBJ whole genome shotgun (WGS) entry which is preliminary data.</text>
</comment>
<organism evidence="1 2">
    <name type="scientific">Gulo gulo</name>
    <name type="common">Wolverine</name>
    <name type="synonym">Gluton</name>
    <dbReference type="NCBI Taxonomy" id="48420"/>
    <lineage>
        <taxon>Eukaryota</taxon>
        <taxon>Metazoa</taxon>
        <taxon>Chordata</taxon>
        <taxon>Craniata</taxon>
        <taxon>Vertebrata</taxon>
        <taxon>Euteleostomi</taxon>
        <taxon>Mammalia</taxon>
        <taxon>Eutheria</taxon>
        <taxon>Laurasiatheria</taxon>
        <taxon>Carnivora</taxon>
        <taxon>Caniformia</taxon>
        <taxon>Musteloidea</taxon>
        <taxon>Mustelidae</taxon>
        <taxon>Guloninae</taxon>
        <taxon>Gulo</taxon>
    </lineage>
</organism>
<sequence>PSPRNWSWCAGLVSEVPSYLHLTTLPHSGSTRSEVLKSVSESVMRLVMSQDISVQRKQQYLGHNVTSVSGREVKLPSPQTSQVFPCL</sequence>
<keyword evidence="2" id="KW-1185">Reference proteome</keyword>
<name>A0A9X9LHC1_GULGU</name>
<dbReference type="AlphaFoldDB" id="A0A9X9LHC1"/>
<protein>
    <submittedName>
        <fullName evidence="1">Uncharacterized protein</fullName>
    </submittedName>
</protein>
<feature type="non-terminal residue" evidence="1">
    <location>
        <position position="1"/>
    </location>
</feature>
<dbReference type="Proteomes" id="UP000269945">
    <property type="component" value="Unassembled WGS sequence"/>
</dbReference>
<evidence type="ECO:0000313" key="1">
    <source>
        <dbReference type="EMBL" id="VCW68261.1"/>
    </source>
</evidence>